<dbReference type="InterPro" id="IPR009057">
    <property type="entry name" value="Homeodomain-like_sf"/>
</dbReference>
<dbReference type="Pfam" id="PF00440">
    <property type="entry name" value="TetR_N"/>
    <property type="match status" value="1"/>
</dbReference>
<feature type="DNA-binding region" description="H-T-H motif" evidence="4">
    <location>
        <begin position="55"/>
        <end position="74"/>
    </location>
</feature>
<dbReference type="RefSeq" id="WP_220662197.1">
    <property type="nucleotide sequence ID" value="NZ_CP069370.1"/>
</dbReference>
<dbReference type="InterPro" id="IPR036271">
    <property type="entry name" value="Tet_transcr_reg_TetR-rel_C_sf"/>
</dbReference>
<dbReference type="AlphaFoldDB" id="A0A8G0ZW53"/>
<dbReference type="GO" id="GO:0000976">
    <property type="term" value="F:transcription cis-regulatory region binding"/>
    <property type="evidence" value="ECO:0007669"/>
    <property type="project" value="TreeGrafter"/>
</dbReference>
<evidence type="ECO:0000256" key="3">
    <source>
        <dbReference type="ARBA" id="ARBA00023163"/>
    </source>
</evidence>
<evidence type="ECO:0000256" key="5">
    <source>
        <dbReference type="SAM" id="MobiDB-lite"/>
    </source>
</evidence>
<dbReference type="PANTHER" id="PTHR30055:SF234">
    <property type="entry name" value="HTH-TYPE TRANSCRIPTIONAL REGULATOR BETI"/>
    <property type="match status" value="1"/>
</dbReference>
<dbReference type="KEGG" id="nsm:JO391_00080"/>
<protein>
    <submittedName>
        <fullName evidence="7">TetR/AcrR family transcriptional regulator</fullName>
    </submittedName>
</protein>
<accession>A0A8G0ZW53</accession>
<keyword evidence="8" id="KW-1185">Reference proteome</keyword>
<gene>
    <name evidence="7" type="ORF">JO391_00080</name>
</gene>
<name>A0A8G0ZW53_9RHOB</name>
<keyword evidence="3" id="KW-0804">Transcription</keyword>
<dbReference type="InterPro" id="IPR050109">
    <property type="entry name" value="HTH-type_TetR-like_transc_reg"/>
</dbReference>
<dbReference type="GO" id="GO:0003700">
    <property type="term" value="F:DNA-binding transcription factor activity"/>
    <property type="evidence" value="ECO:0007669"/>
    <property type="project" value="TreeGrafter"/>
</dbReference>
<organism evidence="7 8">
    <name type="scientific">Neotabrizicola shimadae</name>
    <dbReference type="NCBI Taxonomy" id="2807096"/>
    <lineage>
        <taxon>Bacteria</taxon>
        <taxon>Pseudomonadati</taxon>
        <taxon>Pseudomonadota</taxon>
        <taxon>Alphaproteobacteria</taxon>
        <taxon>Rhodobacterales</taxon>
        <taxon>Paracoccaceae</taxon>
        <taxon>Neotabrizicola</taxon>
    </lineage>
</organism>
<dbReference type="InterPro" id="IPR001647">
    <property type="entry name" value="HTH_TetR"/>
</dbReference>
<feature type="region of interest" description="Disordered" evidence="5">
    <location>
        <begin position="1"/>
        <end position="26"/>
    </location>
</feature>
<dbReference type="PANTHER" id="PTHR30055">
    <property type="entry name" value="HTH-TYPE TRANSCRIPTIONAL REGULATOR RUTR"/>
    <property type="match status" value="1"/>
</dbReference>
<evidence type="ECO:0000256" key="2">
    <source>
        <dbReference type="ARBA" id="ARBA00023125"/>
    </source>
</evidence>
<evidence type="ECO:0000256" key="1">
    <source>
        <dbReference type="ARBA" id="ARBA00023015"/>
    </source>
</evidence>
<dbReference type="PROSITE" id="PS50977">
    <property type="entry name" value="HTH_TETR_2"/>
    <property type="match status" value="1"/>
</dbReference>
<evidence type="ECO:0000256" key="4">
    <source>
        <dbReference type="PROSITE-ProRule" id="PRU00335"/>
    </source>
</evidence>
<evidence type="ECO:0000259" key="6">
    <source>
        <dbReference type="PROSITE" id="PS50977"/>
    </source>
</evidence>
<dbReference type="Proteomes" id="UP000826300">
    <property type="component" value="Chromosome"/>
</dbReference>
<evidence type="ECO:0000313" key="8">
    <source>
        <dbReference type="Proteomes" id="UP000826300"/>
    </source>
</evidence>
<evidence type="ECO:0000313" key="7">
    <source>
        <dbReference type="EMBL" id="QYZ69981.1"/>
    </source>
</evidence>
<keyword evidence="2 4" id="KW-0238">DNA-binding</keyword>
<reference evidence="7" key="1">
    <citation type="submission" date="2021-02" db="EMBL/GenBank/DDBJ databases">
        <title>Rhodobacter shimadae sp. nov., an aerobic anoxygenic phototrophic bacterium isolated from a hot spring.</title>
        <authorList>
            <person name="Muramatsu S."/>
            <person name="Haruta S."/>
            <person name="Hirose S."/>
            <person name="Hanada S."/>
        </authorList>
    </citation>
    <scope>NUCLEOTIDE SEQUENCE</scope>
    <source>
        <strain evidence="7">N10</strain>
    </source>
</reference>
<sequence>MSQVTDPTPPEVDGTAPLTRSGRADRRHLRGQASLQRIIDATIVTIAEEGLTAVTIQRVARRVGSSNALVVFHFGTKEQLFRAVIEFLNDQYARHWEATVRRPGLSTLDRIVATLDCARSFKTQHPDWVAAWVAFGSDRQTLQIDRSISLPTDRDYVEQVRSLLAQIAEFGGYTDADIDTLSEGMNYMVQGAWYWDTVNYDHLPSDALRKCGLALLRHAFPREPWPA</sequence>
<feature type="domain" description="HTH tetR-type" evidence="6">
    <location>
        <begin position="32"/>
        <end position="92"/>
    </location>
</feature>
<dbReference type="SUPFAM" id="SSF46689">
    <property type="entry name" value="Homeodomain-like"/>
    <property type="match status" value="1"/>
</dbReference>
<dbReference type="Gene3D" id="1.10.357.10">
    <property type="entry name" value="Tetracycline Repressor, domain 2"/>
    <property type="match status" value="1"/>
</dbReference>
<proteinExistence type="predicted"/>
<keyword evidence="1" id="KW-0805">Transcription regulation</keyword>
<dbReference type="SUPFAM" id="SSF48498">
    <property type="entry name" value="Tetracyclin repressor-like, C-terminal domain"/>
    <property type="match status" value="1"/>
</dbReference>
<dbReference type="EMBL" id="CP069370">
    <property type="protein sequence ID" value="QYZ69981.1"/>
    <property type="molecule type" value="Genomic_DNA"/>
</dbReference>